<dbReference type="PANTHER" id="PTHR34136">
    <property type="match status" value="1"/>
</dbReference>
<dbReference type="CDD" id="cd06533">
    <property type="entry name" value="Glyco_transf_WecG_TagA"/>
    <property type="match status" value="1"/>
</dbReference>
<dbReference type="EMBL" id="CP000444">
    <property type="protein sequence ID" value="ABI42394.1"/>
    <property type="molecule type" value="Genomic_DNA"/>
</dbReference>
<sequence length="236" mass="27135">MKNVLDAKLMLNNQSFPSLIEFDETVLITFVNPFSYYMFADSDLLADVNYVFSDGALLCWLHNYYYDDKIKRFSFDYSSIANDIFTGAQENDLRVVIVGATATEIDNAVKNIKKNYQNLNVVYSRDGYLVDDEEKKQCAVKISSFCPDLVIIGMGAPHQEIFGSILKSECIKSGLKTTIFTCGGFLTQTSIKDDYYLPIVKKLGLRWLQRAIMHSHVRKRIIKDYPIFFVKIYKRT</sequence>
<gene>
    <name evidence="3" type="ordered locus">Shewmr7_1395</name>
</gene>
<evidence type="ECO:0000256" key="1">
    <source>
        <dbReference type="ARBA" id="ARBA00022676"/>
    </source>
</evidence>
<evidence type="ECO:0000256" key="2">
    <source>
        <dbReference type="ARBA" id="ARBA00022679"/>
    </source>
</evidence>
<evidence type="ECO:0000313" key="3">
    <source>
        <dbReference type="EMBL" id="ABI42394.1"/>
    </source>
</evidence>
<reference evidence="3" key="1">
    <citation type="submission" date="2006-08" db="EMBL/GenBank/DDBJ databases">
        <title>Complete sequence of Chromosome1 of Shewanella sp. MR-7.</title>
        <authorList>
            <consortium name="US DOE Joint Genome Institute"/>
            <person name="Copeland A."/>
            <person name="Lucas S."/>
            <person name="Lapidus A."/>
            <person name="Barry K."/>
            <person name="Detter J.C."/>
            <person name="Glavina del Rio T."/>
            <person name="Hammon N."/>
            <person name="Israni S."/>
            <person name="Dalin E."/>
            <person name="Tice H."/>
            <person name="Pitluck S."/>
            <person name="Kiss H."/>
            <person name="Brettin T."/>
            <person name="Bruce D."/>
            <person name="Han C."/>
            <person name="Tapia R."/>
            <person name="Gilna P."/>
            <person name="Schmutz J."/>
            <person name="Larimer F."/>
            <person name="Land M."/>
            <person name="Hauser L."/>
            <person name="Kyrpides N."/>
            <person name="Mikhailova N."/>
            <person name="Nealson K."/>
            <person name="Konstantinidis K."/>
            <person name="Klappenbach J."/>
            <person name="Tiedje J."/>
            <person name="Richardson P."/>
        </authorList>
    </citation>
    <scope>NUCLEOTIDE SEQUENCE</scope>
    <source>
        <strain evidence="3">MR-7</strain>
    </source>
</reference>
<dbReference type="CAZy" id="GT26">
    <property type="family name" value="Glycosyltransferase Family 26"/>
</dbReference>
<name>Q0HWW1_SHESR</name>
<proteinExistence type="predicted"/>
<dbReference type="AlphaFoldDB" id="Q0HWW1"/>
<dbReference type="PANTHER" id="PTHR34136:SF1">
    <property type="entry name" value="UDP-N-ACETYL-D-MANNOSAMINURONIC ACID TRANSFERASE"/>
    <property type="match status" value="1"/>
</dbReference>
<organism evidence="3">
    <name type="scientific">Shewanella sp. (strain MR-7)</name>
    <dbReference type="NCBI Taxonomy" id="60481"/>
    <lineage>
        <taxon>Bacteria</taxon>
        <taxon>Pseudomonadati</taxon>
        <taxon>Pseudomonadota</taxon>
        <taxon>Gammaproteobacteria</taxon>
        <taxon>Alteromonadales</taxon>
        <taxon>Shewanellaceae</taxon>
        <taxon>Shewanella</taxon>
    </lineage>
</organism>
<dbReference type="Pfam" id="PF03808">
    <property type="entry name" value="Glyco_tran_WecG"/>
    <property type="match status" value="1"/>
</dbReference>
<dbReference type="InterPro" id="IPR004629">
    <property type="entry name" value="WecG_TagA_CpsF"/>
</dbReference>
<protein>
    <submittedName>
        <fullName evidence="3">Glycosyl transferase WecB/TagA/CpsF</fullName>
    </submittedName>
</protein>
<accession>Q0HWW1</accession>
<keyword evidence="1" id="KW-0328">Glycosyltransferase</keyword>
<keyword evidence="2 3" id="KW-0808">Transferase</keyword>
<dbReference type="GO" id="GO:0016758">
    <property type="term" value="F:hexosyltransferase activity"/>
    <property type="evidence" value="ECO:0007669"/>
    <property type="project" value="TreeGrafter"/>
</dbReference>
<dbReference type="HOGENOM" id="CLU_063203_3_3_6"/>
<dbReference type="KEGG" id="shm:Shewmr7_1395"/>